<accession>A0ABW2LJH2</accession>
<keyword evidence="6" id="KW-0418">Kinase</keyword>
<evidence type="ECO:0000313" key="12">
    <source>
        <dbReference type="Proteomes" id="UP001596504"/>
    </source>
</evidence>
<gene>
    <name evidence="11" type="ORF">ACFQRI_07775</name>
</gene>
<dbReference type="InterPro" id="IPR050428">
    <property type="entry name" value="TCS_sensor_his_kinase"/>
</dbReference>
<evidence type="ECO:0000256" key="6">
    <source>
        <dbReference type="ARBA" id="ARBA00022777"/>
    </source>
</evidence>
<feature type="compositionally biased region" description="Low complexity" evidence="8">
    <location>
        <begin position="699"/>
        <end position="713"/>
    </location>
</feature>
<comment type="catalytic activity">
    <reaction evidence="1">
        <text>ATP + protein L-histidine = ADP + protein N-phospho-L-histidine.</text>
        <dbReference type="EC" id="2.7.13.3"/>
    </reaction>
</comment>
<feature type="compositionally biased region" description="Basic and acidic residues" evidence="8">
    <location>
        <begin position="1001"/>
        <end position="1012"/>
    </location>
</feature>
<dbReference type="Proteomes" id="UP001596504">
    <property type="component" value="Unassembled WGS sequence"/>
</dbReference>
<dbReference type="InterPro" id="IPR036890">
    <property type="entry name" value="HATPase_C_sf"/>
</dbReference>
<keyword evidence="12" id="KW-1185">Reference proteome</keyword>
<keyword evidence="4" id="KW-0808">Transferase</keyword>
<feature type="domain" description="Histidine kinase" evidence="10">
    <location>
        <begin position="529"/>
        <end position="636"/>
    </location>
</feature>
<dbReference type="PROSITE" id="PS50109">
    <property type="entry name" value="HIS_KIN"/>
    <property type="match status" value="1"/>
</dbReference>
<dbReference type="Pfam" id="PF08376">
    <property type="entry name" value="NIT"/>
    <property type="match status" value="1"/>
</dbReference>
<dbReference type="InterPro" id="IPR013587">
    <property type="entry name" value="Nitrate/nitrite_sensing"/>
</dbReference>
<dbReference type="RefSeq" id="WP_380666037.1">
    <property type="nucleotide sequence ID" value="NZ_JBHTCJ010000003.1"/>
</dbReference>
<dbReference type="PANTHER" id="PTHR45436:SF5">
    <property type="entry name" value="SENSOR HISTIDINE KINASE TRCS"/>
    <property type="match status" value="1"/>
</dbReference>
<dbReference type="Pfam" id="PF02518">
    <property type="entry name" value="HATPase_c"/>
    <property type="match status" value="1"/>
</dbReference>
<dbReference type="Gene3D" id="3.30.565.10">
    <property type="entry name" value="Histidine kinase-like ATPase, C-terminal domain"/>
    <property type="match status" value="1"/>
</dbReference>
<dbReference type="PANTHER" id="PTHR45436">
    <property type="entry name" value="SENSOR HISTIDINE KINASE YKOH"/>
    <property type="match status" value="1"/>
</dbReference>
<proteinExistence type="predicted"/>
<organism evidence="11 12">
    <name type="scientific">Saccharopolyspora griseoalba</name>
    <dbReference type="NCBI Taxonomy" id="1431848"/>
    <lineage>
        <taxon>Bacteria</taxon>
        <taxon>Bacillati</taxon>
        <taxon>Actinomycetota</taxon>
        <taxon>Actinomycetes</taxon>
        <taxon>Pseudonocardiales</taxon>
        <taxon>Pseudonocardiaceae</taxon>
        <taxon>Saccharopolyspora</taxon>
    </lineage>
</organism>
<evidence type="ECO:0000313" key="11">
    <source>
        <dbReference type="EMBL" id="MFC7341310.1"/>
    </source>
</evidence>
<name>A0ABW2LJH2_9PSEU</name>
<dbReference type="InterPro" id="IPR003594">
    <property type="entry name" value="HATPase_dom"/>
</dbReference>
<comment type="caution">
    <text evidence="11">The sequence shown here is derived from an EMBL/GenBank/DDBJ whole genome shotgun (WGS) entry which is preliminary data.</text>
</comment>
<feature type="compositionally biased region" description="Polar residues" evidence="8">
    <location>
        <begin position="682"/>
        <end position="693"/>
    </location>
</feature>
<feature type="transmembrane region" description="Helical" evidence="9">
    <location>
        <begin position="326"/>
        <end position="347"/>
    </location>
</feature>
<dbReference type="EMBL" id="JBHTCJ010000003">
    <property type="protein sequence ID" value="MFC7341310.1"/>
    <property type="molecule type" value="Genomic_DNA"/>
</dbReference>
<feature type="transmembrane region" description="Helical" evidence="9">
    <location>
        <begin position="18"/>
        <end position="38"/>
    </location>
</feature>
<dbReference type="Gene3D" id="6.10.340.10">
    <property type="match status" value="1"/>
</dbReference>
<keyword evidence="7 9" id="KW-1133">Transmembrane helix</keyword>
<keyword evidence="5 9" id="KW-0812">Transmembrane</keyword>
<protein>
    <recommendedName>
        <fullName evidence="2">histidine kinase</fullName>
        <ecNumber evidence="2">2.7.13.3</ecNumber>
    </recommendedName>
</protein>
<sequence>MSGDKAGASKLQWRNWSLLTKLAAVVLVPVIFAITLGVGQIRWQVEQADDYGRVATVLDTEHRIQPLTEGLQLERNRAVELLAGDGDAAAFEQQTAETDKAAQDLRQAMNANRDLFTDVATERYDEVRKAMDTVDKLRKGAAVGAVDMTAVVGGYSQVIQQALSLDRALTASVADPRISSTATALQDLLALSEEVRLQQALVLTGLSEGELDEQTLQQLNGSRARLLSKINDARSGVAEHWQNRLDDQLKVPSIVQRNAMLAQLVAESTDDVHSGSYSIDRQAWNEASDGSVATIEGGRGELAHEVRTIADELADDASDSAGWDSVFLLAALIAAAAMIIMISRQLLGSLRALRIGALDAAEYDLPQAVAQVREGKGASAEVPPLPVDTSEEVGQVARAFDQVNEQALRLAVEQADLRRGYSDAFVSVSRRSQALLERQLRLFEELEQDEEDPDQLSRLFQLDHLATRMRRNNENLMVLSGSDLARRFTQPTEVADVLRAAVSEIEQYPRVMVQPPPAIKLRGNTASDLVRLVAELLDNAANFSAPDTSVTVSAYQSGDGTLVLDVLDQGIGMGNEELFEANQRLSQVSEDDMATSRRMGLFVAGRLAQRHGINVELHGGPDVEGVRAAVLIPSDHVVSAQGQQPQMPSAAQPAQRNGHSHQHNDAMLTSGGLPRREGRQSIPPQDSGWQTRGPQFAAQPTGQPQQDQQSPEPASLFEPAQPSDNPPEPPPGLFGEGAESTDFFSPSGGEVADSGAEATGFFNPSGFAEAETAQHPNGLLGDLDPDDGWPASAEPQDAEPPAPEPPRNDLATQWFMPASESAAAQTGEFSWPDDDDPLGAPTGSDAEPEETPLTASGLPQRKPRRAAPQDPAGSEPGPTSPPSGADALAGNGARSPEDISDQLAHNGIRFGDSEIADEGASGWPSAAAAEAAAEPEPWIPQTPEAQAWDFAAEKAREVTESASNPSAEFTSAGLPRRTPKANLVPGSVSNGDEPQQPQRRFQRDADALRSRLSDFQGGISRGRHRMDGE</sequence>
<evidence type="ECO:0000256" key="8">
    <source>
        <dbReference type="SAM" id="MobiDB-lite"/>
    </source>
</evidence>
<feature type="region of interest" description="Disordered" evidence="8">
    <location>
        <begin position="638"/>
        <end position="1029"/>
    </location>
</feature>
<feature type="compositionally biased region" description="Polar residues" evidence="8">
    <location>
        <begin position="960"/>
        <end position="969"/>
    </location>
</feature>
<keyword evidence="9" id="KW-0472">Membrane</keyword>
<evidence type="ECO:0000256" key="3">
    <source>
        <dbReference type="ARBA" id="ARBA00022553"/>
    </source>
</evidence>
<dbReference type="EC" id="2.7.13.3" evidence="2"/>
<keyword evidence="3" id="KW-0597">Phosphoprotein</keyword>
<evidence type="ECO:0000256" key="1">
    <source>
        <dbReference type="ARBA" id="ARBA00000085"/>
    </source>
</evidence>
<dbReference type="SUPFAM" id="SSF55874">
    <property type="entry name" value="ATPase domain of HSP90 chaperone/DNA topoisomerase II/histidine kinase"/>
    <property type="match status" value="1"/>
</dbReference>
<evidence type="ECO:0000256" key="9">
    <source>
        <dbReference type="SAM" id="Phobius"/>
    </source>
</evidence>
<dbReference type="SMART" id="SM00387">
    <property type="entry name" value="HATPase_c"/>
    <property type="match status" value="1"/>
</dbReference>
<evidence type="ECO:0000256" key="5">
    <source>
        <dbReference type="ARBA" id="ARBA00022692"/>
    </source>
</evidence>
<feature type="compositionally biased region" description="Low complexity" evidence="8">
    <location>
        <begin position="640"/>
        <end position="655"/>
    </location>
</feature>
<evidence type="ECO:0000256" key="4">
    <source>
        <dbReference type="ARBA" id="ARBA00022679"/>
    </source>
</evidence>
<evidence type="ECO:0000256" key="2">
    <source>
        <dbReference type="ARBA" id="ARBA00012438"/>
    </source>
</evidence>
<dbReference type="InterPro" id="IPR005467">
    <property type="entry name" value="His_kinase_dom"/>
</dbReference>
<feature type="compositionally biased region" description="Low complexity" evidence="8">
    <location>
        <begin position="918"/>
        <end position="936"/>
    </location>
</feature>
<reference evidence="12" key="1">
    <citation type="journal article" date="2019" name="Int. J. Syst. Evol. Microbiol.">
        <title>The Global Catalogue of Microorganisms (GCM) 10K type strain sequencing project: providing services to taxonomists for standard genome sequencing and annotation.</title>
        <authorList>
            <consortium name="The Broad Institute Genomics Platform"/>
            <consortium name="The Broad Institute Genome Sequencing Center for Infectious Disease"/>
            <person name="Wu L."/>
            <person name="Ma J."/>
        </authorList>
    </citation>
    <scope>NUCLEOTIDE SEQUENCE [LARGE SCALE GENOMIC DNA]</scope>
    <source>
        <strain evidence="12">WLHS5</strain>
    </source>
</reference>
<evidence type="ECO:0000256" key="7">
    <source>
        <dbReference type="ARBA" id="ARBA00022989"/>
    </source>
</evidence>
<evidence type="ECO:0000259" key="10">
    <source>
        <dbReference type="PROSITE" id="PS50109"/>
    </source>
</evidence>
<feature type="compositionally biased region" description="Low complexity" evidence="8">
    <location>
        <begin position="778"/>
        <end position="795"/>
    </location>
</feature>
<feature type="compositionally biased region" description="Polar residues" evidence="8">
    <location>
        <begin position="987"/>
        <end position="999"/>
    </location>
</feature>